<feature type="region of interest" description="Disordered" evidence="1">
    <location>
        <begin position="46"/>
        <end position="73"/>
    </location>
</feature>
<evidence type="ECO:0000313" key="3">
    <source>
        <dbReference type="Proteomes" id="UP000237144"/>
    </source>
</evidence>
<evidence type="ECO:0000256" key="1">
    <source>
        <dbReference type="SAM" id="MobiDB-lite"/>
    </source>
</evidence>
<evidence type="ECO:0000313" key="2">
    <source>
        <dbReference type="EMBL" id="POY69957.1"/>
    </source>
</evidence>
<dbReference type="AlphaFoldDB" id="A0A2S5AZJ5"/>
<dbReference type="Proteomes" id="UP000237144">
    <property type="component" value="Unassembled WGS sequence"/>
</dbReference>
<keyword evidence="3" id="KW-1185">Reference proteome</keyword>
<organism evidence="2 3">
    <name type="scientific">Rhodotorula taiwanensis</name>
    <dbReference type="NCBI Taxonomy" id="741276"/>
    <lineage>
        <taxon>Eukaryota</taxon>
        <taxon>Fungi</taxon>
        <taxon>Dikarya</taxon>
        <taxon>Basidiomycota</taxon>
        <taxon>Pucciniomycotina</taxon>
        <taxon>Microbotryomycetes</taxon>
        <taxon>Sporidiobolales</taxon>
        <taxon>Sporidiobolaceae</taxon>
        <taxon>Rhodotorula</taxon>
    </lineage>
</organism>
<comment type="caution">
    <text evidence="2">The sequence shown here is derived from an EMBL/GenBank/DDBJ whole genome shotgun (WGS) entry which is preliminary data.</text>
</comment>
<gene>
    <name evidence="2" type="ORF">BMF94_7049</name>
</gene>
<protein>
    <submittedName>
        <fullName evidence="2">Uncharacterized protein</fullName>
    </submittedName>
</protein>
<name>A0A2S5AZJ5_9BASI</name>
<sequence length="155" mass="17231">MPTVARTENARIRGLVGVRQPGRRPVATRRARDAALGQARELEGGRDVDQLYVQRPEPREDPQGDSGGLTRPPYLRLSSIHDSPFFFPTSFRIVDCCKIVFRHSSSPGEKDRGRPREIKSKVVVAANRSFPVVLPQITHCRLAEVLTLPVLGPIS</sequence>
<reference evidence="2 3" key="1">
    <citation type="journal article" date="2018" name="Front. Microbiol.">
        <title>Prospects for Fungal Bioremediation of Acidic Radioactive Waste Sites: Characterization and Genome Sequence of Rhodotorula taiwanensis MD1149.</title>
        <authorList>
            <person name="Tkavc R."/>
            <person name="Matrosova V.Y."/>
            <person name="Grichenko O.E."/>
            <person name="Gostincar C."/>
            <person name="Volpe R.P."/>
            <person name="Klimenkova P."/>
            <person name="Gaidamakova E.K."/>
            <person name="Zhou C.E."/>
            <person name="Stewart B.J."/>
            <person name="Lyman M.G."/>
            <person name="Malfatti S.A."/>
            <person name="Rubinfeld B."/>
            <person name="Courtot M."/>
            <person name="Singh J."/>
            <person name="Dalgard C.L."/>
            <person name="Hamilton T."/>
            <person name="Frey K.G."/>
            <person name="Gunde-Cimerman N."/>
            <person name="Dugan L."/>
            <person name="Daly M.J."/>
        </authorList>
    </citation>
    <scope>NUCLEOTIDE SEQUENCE [LARGE SCALE GENOMIC DNA]</scope>
    <source>
        <strain evidence="2 3">MD1149</strain>
    </source>
</reference>
<accession>A0A2S5AZJ5</accession>
<dbReference type="EMBL" id="PJQD01000161">
    <property type="protein sequence ID" value="POY69957.1"/>
    <property type="molecule type" value="Genomic_DNA"/>
</dbReference>
<proteinExistence type="predicted"/>